<keyword evidence="6" id="KW-0969">Cilium</keyword>
<feature type="domain" description="Flagellin N-terminal" evidence="4">
    <location>
        <begin position="17"/>
        <end position="132"/>
    </location>
</feature>
<dbReference type="PANTHER" id="PTHR42792:SF1">
    <property type="entry name" value="FLAGELLAR HOOK-ASSOCIATED PROTEIN 3"/>
    <property type="match status" value="1"/>
</dbReference>
<dbReference type="InterPro" id="IPR046358">
    <property type="entry name" value="Flagellin_C"/>
</dbReference>
<dbReference type="GO" id="GO:0005198">
    <property type="term" value="F:structural molecule activity"/>
    <property type="evidence" value="ECO:0007669"/>
    <property type="project" value="InterPro"/>
</dbReference>
<accession>A0A6G6WAW8</accession>
<keyword evidence="3" id="KW-0975">Bacterial flagellum</keyword>
<gene>
    <name evidence="6" type="primary">flgL</name>
    <name evidence="6" type="ORF">G5V58_06560</name>
</gene>
<comment type="similarity">
    <text evidence="2">Belongs to the bacterial flagellin family.</text>
</comment>
<keyword evidence="7" id="KW-1185">Reference proteome</keyword>
<evidence type="ECO:0000313" key="7">
    <source>
        <dbReference type="Proteomes" id="UP000502996"/>
    </source>
</evidence>
<evidence type="ECO:0000256" key="1">
    <source>
        <dbReference type="ARBA" id="ARBA00004365"/>
    </source>
</evidence>
<dbReference type="PANTHER" id="PTHR42792">
    <property type="entry name" value="FLAGELLIN"/>
    <property type="match status" value="1"/>
</dbReference>
<dbReference type="Gene3D" id="1.20.1330.10">
    <property type="entry name" value="f41 fragment of flagellin, N-terminal domain"/>
    <property type="match status" value="1"/>
</dbReference>
<dbReference type="NCBIfam" id="TIGR02550">
    <property type="entry name" value="flagell_flgL"/>
    <property type="match status" value="1"/>
</dbReference>
<dbReference type="GO" id="GO:0071973">
    <property type="term" value="P:bacterial-type flagellum-dependent cell motility"/>
    <property type="evidence" value="ECO:0007669"/>
    <property type="project" value="InterPro"/>
</dbReference>
<dbReference type="RefSeq" id="WP_165230081.1">
    <property type="nucleotide sequence ID" value="NZ_CP049257.1"/>
</dbReference>
<feature type="domain" description="Flagellin C-terminal" evidence="5">
    <location>
        <begin position="220"/>
        <end position="295"/>
    </location>
</feature>
<reference evidence="6 7" key="1">
    <citation type="submission" date="2020-02" db="EMBL/GenBank/DDBJ databases">
        <title>Full genome sequence of Nocardioides sp. R-3366.</title>
        <authorList>
            <person name="Im W.-T."/>
        </authorList>
    </citation>
    <scope>NUCLEOTIDE SEQUENCE [LARGE SCALE GENOMIC DNA]</scope>
    <source>
        <strain evidence="6 7">R-3366</strain>
    </source>
</reference>
<evidence type="ECO:0000256" key="2">
    <source>
        <dbReference type="ARBA" id="ARBA00005709"/>
    </source>
</evidence>
<protein>
    <submittedName>
        <fullName evidence="6">Flagellar hook-associated protein 3</fullName>
    </submittedName>
</protein>
<evidence type="ECO:0000256" key="3">
    <source>
        <dbReference type="ARBA" id="ARBA00023143"/>
    </source>
</evidence>
<dbReference type="Pfam" id="PF00669">
    <property type="entry name" value="Flagellin_N"/>
    <property type="match status" value="1"/>
</dbReference>
<dbReference type="InterPro" id="IPR001492">
    <property type="entry name" value="Flagellin"/>
</dbReference>
<dbReference type="InterPro" id="IPR013384">
    <property type="entry name" value="Flagell_FlgL"/>
</dbReference>
<dbReference type="EMBL" id="CP049257">
    <property type="protein sequence ID" value="QIG42478.1"/>
    <property type="molecule type" value="Genomic_DNA"/>
</dbReference>
<evidence type="ECO:0000259" key="5">
    <source>
        <dbReference type="Pfam" id="PF00700"/>
    </source>
</evidence>
<sequence>MTSFRVTQNMIVGGSTARLQGSLSRLAELQEQMSSGRRLNRPSDSPTDTAQAMRLRGSLSSLEQYSRNAADGVSRLGLADQALTTSTELVAHARELGLQGANAGSSSPASRAALATELDQVRASLLDQANTTYLSRPLFGGVTNGAAAYDDTGAYVGTPGEVTRRVGENTRVRVDVDGRAVFGDGANSVFTELDDLANALRAGDDAGIKTGLAKLAGRLDTMGTAHADLGAAQNRVDRAQDDIQDTQLDLTKSLTDIENIDLPRTMIDINMQEVAYQAALAATARVVQPSLVDFLR</sequence>
<keyword evidence="6" id="KW-0966">Cell projection</keyword>
<evidence type="ECO:0000259" key="4">
    <source>
        <dbReference type="Pfam" id="PF00669"/>
    </source>
</evidence>
<dbReference type="AlphaFoldDB" id="A0A6G6WAW8"/>
<organism evidence="6 7">
    <name type="scientific">Nocardioides anomalus</name>
    <dbReference type="NCBI Taxonomy" id="2712223"/>
    <lineage>
        <taxon>Bacteria</taxon>
        <taxon>Bacillati</taxon>
        <taxon>Actinomycetota</taxon>
        <taxon>Actinomycetes</taxon>
        <taxon>Propionibacteriales</taxon>
        <taxon>Nocardioidaceae</taxon>
        <taxon>Nocardioides</taxon>
    </lineage>
</organism>
<dbReference type="KEGG" id="nano:G5V58_06560"/>
<dbReference type="GO" id="GO:0009424">
    <property type="term" value="C:bacterial-type flagellum hook"/>
    <property type="evidence" value="ECO:0007669"/>
    <property type="project" value="InterPro"/>
</dbReference>
<dbReference type="InterPro" id="IPR001029">
    <property type="entry name" value="Flagellin_N"/>
</dbReference>
<keyword evidence="6" id="KW-0282">Flagellum</keyword>
<dbReference type="SUPFAM" id="SSF64518">
    <property type="entry name" value="Phase 1 flagellin"/>
    <property type="match status" value="1"/>
</dbReference>
<dbReference type="Proteomes" id="UP000502996">
    <property type="component" value="Chromosome"/>
</dbReference>
<name>A0A6G6WAW8_9ACTN</name>
<proteinExistence type="inferred from homology"/>
<comment type="subcellular location">
    <subcellularLocation>
        <location evidence="1">Bacterial flagellum</location>
    </subcellularLocation>
</comment>
<evidence type="ECO:0000313" key="6">
    <source>
        <dbReference type="EMBL" id="QIG42478.1"/>
    </source>
</evidence>
<dbReference type="Pfam" id="PF00700">
    <property type="entry name" value="Flagellin_C"/>
    <property type="match status" value="1"/>
</dbReference>